<protein>
    <submittedName>
        <fullName evidence="1">Uncharacterized protein</fullName>
    </submittedName>
</protein>
<dbReference type="EMBL" id="ASHM01179942">
    <property type="protein sequence ID" value="PNX65447.1"/>
    <property type="molecule type" value="Genomic_DNA"/>
</dbReference>
<evidence type="ECO:0000313" key="1">
    <source>
        <dbReference type="EMBL" id="PNX65447.1"/>
    </source>
</evidence>
<proteinExistence type="predicted"/>
<dbReference type="AlphaFoldDB" id="A0A2K3KGN8"/>
<gene>
    <name evidence="1" type="ORF">L195_g062604</name>
</gene>
<evidence type="ECO:0000313" key="2">
    <source>
        <dbReference type="Proteomes" id="UP000236291"/>
    </source>
</evidence>
<reference evidence="1 2" key="2">
    <citation type="journal article" date="2017" name="Front. Plant Sci.">
        <title>Gene Classification and Mining of Molecular Markers Useful in Red Clover (Trifolium pratense) Breeding.</title>
        <authorList>
            <person name="Istvanek J."/>
            <person name="Dluhosova J."/>
            <person name="Dluhos P."/>
            <person name="Patkova L."/>
            <person name="Nedelnik J."/>
            <person name="Repkova J."/>
        </authorList>
    </citation>
    <scope>NUCLEOTIDE SEQUENCE [LARGE SCALE GENOMIC DNA]</scope>
    <source>
        <strain evidence="2">cv. Tatra</strain>
        <tissue evidence="1">Young leaves</tissue>
    </source>
</reference>
<accession>A0A2K3KGN8</accession>
<dbReference type="Proteomes" id="UP000236291">
    <property type="component" value="Unassembled WGS sequence"/>
</dbReference>
<sequence length="38" mass="4281">MLDCSGFIIDWDDSKGIATVLTSAKLMTSPDHRDDYYV</sequence>
<name>A0A2K3KGN8_TRIPR</name>
<comment type="caution">
    <text evidence="1">The sequence shown here is derived from an EMBL/GenBank/DDBJ whole genome shotgun (WGS) entry which is preliminary data.</text>
</comment>
<feature type="non-terminal residue" evidence="1">
    <location>
        <position position="38"/>
    </location>
</feature>
<organism evidence="1 2">
    <name type="scientific">Trifolium pratense</name>
    <name type="common">Red clover</name>
    <dbReference type="NCBI Taxonomy" id="57577"/>
    <lineage>
        <taxon>Eukaryota</taxon>
        <taxon>Viridiplantae</taxon>
        <taxon>Streptophyta</taxon>
        <taxon>Embryophyta</taxon>
        <taxon>Tracheophyta</taxon>
        <taxon>Spermatophyta</taxon>
        <taxon>Magnoliopsida</taxon>
        <taxon>eudicotyledons</taxon>
        <taxon>Gunneridae</taxon>
        <taxon>Pentapetalae</taxon>
        <taxon>rosids</taxon>
        <taxon>fabids</taxon>
        <taxon>Fabales</taxon>
        <taxon>Fabaceae</taxon>
        <taxon>Papilionoideae</taxon>
        <taxon>50 kb inversion clade</taxon>
        <taxon>NPAAA clade</taxon>
        <taxon>Hologalegina</taxon>
        <taxon>IRL clade</taxon>
        <taxon>Trifolieae</taxon>
        <taxon>Trifolium</taxon>
    </lineage>
</organism>
<reference evidence="1 2" key="1">
    <citation type="journal article" date="2014" name="Am. J. Bot.">
        <title>Genome assembly and annotation for red clover (Trifolium pratense; Fabaceae).</title>
        <authorList>
            <person name="Istvanek J."/>
            <person name="Jaros M."/>
            <person name="Krenek A."/>
            <person name="Repkova J."/>
        </authorList>
    </citation>
    <scope>NUCLEOTIDE SEQUENCE [LARGE SCALE GENOMIC DNA]</scope>
    <source>
        <strain evidence="2">cv. Tatra</strain>
        <tissue evidence="1">Young leaves</tissue>
    </source>
</reference>